<feature type="domain" description="EAL" evidence="1">
    <location>
        <begin position="1"/>
        <end position="252"/>
    </location>
</feature>
<dbReference type="SUPFAM" id="SSF141868">
    <property type="entry name" value="EAL domain-like"/>
    <property type="match status" value="1"/>
</dbReference>
<dbReference type="InterPro" id="IPR001633">
    <property type="entry name" value="EAL_dom"/>
</dbReference>
<keyword evidence="4" id="KW-1185">Reference proteome</keyword>
<sequence>MNNELTQQWKNNLKILDVAFQPIINIHTGTLYGVEALLRNFQDVGFKSIFSLFDAVYKEKLLYSFDLALREKALKKYTQIQNYKNIKLFYNLDNRVLEMENFSTGNTTKILQELNIKKENICFEISERQEISSKFDLEKILQHYKKEDFSIAIDDFGVGYSGYKLFYDSAPDIIKIDRFFLQGLATNMKKKLMVRNITHLAIQMGIKVIAEGIETKEEYLTCKDIGCHLAQGYLIQKPTKNTQKIYQQYANIIDIIKLDRRISDKNILLKNNIDKIQPLKIKTKMNLVIEYFKKNKSVPIVPIVNSQNEPVGILLESDIKEFLYSPYGMSLLLNEQNNSKLKNLLHPCGHADINSSTTTLIELFANNPESSGIIITKNSGYYGFLSAKAIINMMHQENMIQARDQNPLTKLPGNTMIEKYIYKVSQSSASHLLCYFDLDNFKAFNDVYGFRNGDRIIQLFADILRKELPKDVFKAHIGGDDFFVAWENKDFTHSSFDTKMIENILEKFASSAKEFYSKKDKENGYIVSKNRKEQTCRFSLLTASASLLITPEKKSFISEEHINTILSCQKKVAKNEPKHLAVSSLL</sequence>
<dbReference type="GO" id="GO:0071111">
    <property type="term" value="F:cyclic-guanylate-specific phosphodiesterase activity"/>
    <property type="evidence" value="ECO:0007669"/>
    <property type="project" value="InterPro"/>
</dbReference>
<dbReference type="NCBIfam" id="TIGR00254">
    <property type="entry name" value="GGDEF"/>
    <property type="match status" value="1"/>
</dbReference>
<evidence type="ECO:0000259" key="2">
    <source>
        <dbReference type="PROSITE" id="PS50887"/>
    </source>
</evidence>
<dbReference type="EMBL" id="CP041235">
    <property type="protein sequence ID" value="QOP44370.1"/>
    <property type="molecule type" value="Genomic_DNA"/>
</dbReference>
<gene>
    <name evidence="3" type="ORF">FJR45_10595</name>
</gene>
<dbReference type="PANTHER" id="PTHR33121">
    <property type="entry name" value="CYCLIC DI-GMP PHOSPHODIESTERASE PDEF"/>
    <property type="match status" value="1"/>
</dbReference>
<dbReference type="PANTHER" id="PTHR33121:SF76">
    <property type="entry name" value="SIGNALING PROTEIN"/>
    <property type="match status" value="1"/>
</dbReference>
<dbReference type="InterPro" id="IPR046342">
    <property type="entry name" value="CBS_dom_sf"/>
</dbReference>
<dbReference type="Pfam" id="PF00990">
    <property type="entry name" value="GGDEF"/>
    <property type="match status" value="1"/>
</dbReference>
<dbReference type="InterPro" id="IPR035919">
    <property type="entry name" value="EAL_sf"/>
</dbReference>
<dbReference type="InterPro" id="IPR043128">
    <property type="entry name" value="Rev_trsase/Diguanyl_cyclase"/>
</dbReference>
<protein>
    <submittedName>
        <fullName evidence="3">GGDEF domain-containing protein</fullName>
    </submittedName>
</protein>
<accession>A0A7M1B3W1</accession>
<dbReference type="SMART" id="SM00267">
    <property type="entry name" value="GGDEF"/>
    <property type="match status" value="1"/>
</dbReference>
<dbReference type="Pfam" id="PF00563">
    <property type="entry name" value="EAL"/>
    <property type="match status" value="1"/>
</dbReference>
<dbReference type="InterPro" id="IPR029787">
    <property type="entry name" value="Nucleotide_cyclase"/>
</dbReference>
<organism evidence="3 4">
    <name type="scientific">Sulfurimonas sediminis</name>
    <dbReference type="NCBI Taxonomy" id="2590020"/>
    <lineage>
        <taxon>Bacteria</taxon>
        <taxon>Pseudomonadati</taxon>
        <taxon>Campylobacterota</taxon>
        <taxon>Epsilonproteobacteria</taxon>
        <taxon>Campylobacterales</taxon>
        <taxon>Sulfurimonadaceae</taxon>
        <taxon>Sulfurimonas</taxon>
    </lineage>
</organism>
<reference evidence="3 4" key="1">
    <citation type="submission" date="2019-06" db="EMBL/GenBank/DDBJ databases">
        <title>Sulfurimonas gotlandica sp. nov., a chemoautotrophic and psychrotolerant epsilonproteobacterium isolated from a pelagic redoxcline, and an emended description of the genus Sulfurimonas.</title>
        <authorList>
            <person name="Wang S."/>
            <person name="Jiang L."/>
            <person name="Shao Z."/>
        </authorList>
    </citation>
    <scope>NUCLEOTIDE SEQUENCE [LARGE SCALE GENOMIC DNA]</scope>
    <source>
        <strain evidence="3 4">S2-6</strain>
    </source>
</reference>
<evidence type="ECO:0000313" key="4">
    <source>
        <dbReference type="Proteomes" id="UP000593719"/>
    </source>
</evidence>
<feature type="domain" description="GGDEF" evidence="2">
    <location>
        <begin position="429"/>
        <end position="586"/>
    </location>
</feature>
<dbReference type="InterPro" id="IPR050706">
    <property type="entry name" value="Cyclic-di-GMP_PDE-like"/>
</dbReference>
<dbReference type="CDD" id="cd01948">
    <property type="entry name" value="EAL"/>
    <property type="match status" value="1"/>
</dbReference>
<dbReference type="KEGG" id="ssei:FJR45_10595"/>
<dbReference type="SMART" id="SM00052">
    <property type="entry name" value="EAL"/>
    <property type="match status" value="1"/>
</dbReference>
<dbReference type="Gene3D" id="3.20.20.450">
    <property type="entry name" value="EAL domain"/>
    <property type="match status" value="1"/>
</dbReference>
<dbReference type="RefSeq" id="WP_193150513.1">
    <property type="nucleotide sequence ID" value="NZ_CP041235.1"/>
</dbReference>
<dbReference type="PROSITE" id="PS50887">
    <property type="entry name" value="GGDEF"/>
    <property type="match status" value="1"/>
</dbReference>
<dbReference type="Proteomes" id="UP000593719">
    <property type="component" value="Chromosome"/>
</dbReference>
<dbReference type="CDD" id="cd01949">
    <property type="entry name" value="GGDEF"/>
    <property type="match status" value="1"/>
</dbReference>
<proteinExistence type="predicted"/>
<dbReference type="SUPFAM" id="SSF55073">
    <property type="entry name" value="Nucleotide cyclase"/>
    <property type="match status" value="1"/>
</dbReference>
<dbReference type="Gene3D" id="3.30.70.270">
    <property type="match status" value="1"/>
</dbReference>
<evidence type="ECO:0000313" key="3">
    <source>
        <dbReference type="EMBL" id="QOP44370.1"/>
    </source>
</evidence>
<dbReference type="InterPro" id="IPR000160">
    <property type="entry name" value="GGDEF_dom"/>
</dbReference>
<name>A0A7M1B3W1_9BACT</name>
<dbReference type="AlphaFoldDB" id="A0A7M1B3W1"/>
<evidence type="ECO:0000259" key="1">
    <source>
        <dbReference type="PROSITE" id="PS50883"/>
    </source>
</evidence>
<dbReference type="PROSITE" id="PS50883">
    <property type="entry name" value="EAL"/>
    <property type="match status" value="1"/>
</dbReference>
<dbReference type="SUPFAM" id="SSF54631">
    <property type="entry name" value="CBS-domain pair"/>
    <property type="match status" value="1"/>
</dbReference>